<feature type="region of interest" description="Disordered" evidence="1">
    <location>
        <begin position="253"/>
        <end position="286"/>
    </location>
</feature>
<dbReference type="SUPFAM" id="SSF53335">
    <property type="entry name" value="S-adenosyl-L-methionine-dependent methyltransferases"/>
    <property type="match status" value="1"/>
</dbReference>
<keyword evidence="4" id="KW-1185">Reference proteome</keyword>
<dbReference type="Pfam" id="PF08241">
    <property type="entry name" value="Methyltransf_11"/>
    <property type="match status" value="1"/>
</dbReference>
<proteinExistence type="predicted"/>
<dbReference type="AlphaFoldDB" id="A0A836C0U6"/>
<dbReference type="Proteomes" id="UP000612055">
    <property type="component" value="Unassembled WGS sequence"/>
</dbReference>
<gene>
    <name evidence="3" type="ORF">HYH03_005824</name>
</gene>
<evidence type="ECO:0000256" key="1">
    <source>
        <dbReference type="SAM" id="MobiDB-lite"/>
    </source>
</evidence>
<dbReference type="GO" id="GO:0008757">
    <property type="term" value="F:S-adenosylmethionine-dependent methyltransferase activity"/>
    <property type="evidence" value="ECO:0007669"/>
    <property type="project" value="InterPro"/>
</dbReference>
<protein>
    <recommendedName>
        <fullName evidence="2">Methyltransferase type 11 domain-containing protein</fullName>
    </recommendedName>
</protein>
<dbReference type="Gene3D" id="3.40.50.150">
    <property type="entry name" value="Vaccinia Virus protein VP39"/>
    <property type="match status" value="1"/>
</dbReference>
<feature type="domain" description="Methyltransferase type 11" evidence="2">
    <location>
        <begin position="577"/>
        <end position="626"/>
    </location>
</feature>
<organism evidence="3 4">
    <name type="scientific">Edaphochlamys debaryana</name>
    <dbReference type="NCBI Taxonomy" id="47281"/>
    <lineage>
        <taxon>Eukaryota</taxon>
        <taxon>Viridiplantae</taxon>
        <taxon>Chlorophyta</taxon>
        <taxon>core chlorophytes</taxon>
        <taxon>Chlorophyceae</taxon>
        <taxon>CS clade</taxon>
        <taxon>Chlamydomonadales</taxon>
        <taxon>Chlamydomonadales incertae sedis</taxon>
        <taxon>Edaphochlamys</taxon>
    </lineage>
</organism>
<feature type="compositionally biased region" description="Gly residues" evidence="1">
    <location>
        <begin position="803"/>
        <end position="812"/>
    </location>
</feature>
<feature type="compositionally biased region" description="Low complexity" evidence="1">
    <location>
        <begin position="764"/>
        <end position="802"/>
    </location>
</feature>
<accession>A0A836C0U6</accession>
<dbReference type="EMBL" id="JAEHOE010000020">
    <property type="protein sequence ID" value="KAG2496226.1"/>
    <property type="molecule type" value="Genomic_DNA"/>
</dbReference>
<dbReference type="InterPro" id="IPR029063">
    <property type="entry name" value="SAM-dependent_MTases_sf"/>
</dbReference>
<reference evidence="3" key="1">
    <citation type="journal article" date="2020" name="bioRxiv">
        <title>Comparative genomics of Chlamydomonas.</title>
        <authorList>
            <person name="Craig R.J."/>
            <person name="Hasan A.R."/>
            <person name="Ness R.W."/>
            <person name="Keightley P.D."/>
        </authorList>
    </citation>
    <scope>NUCLEOTIDE SEQUENCE</scope>
    <source>
        <strain evidence="3">CCAP 11/70</strain>
    </source>
</reference>
<feature type="compositionally biased region" description="Low complexity" evidence="1">
    <location>
        <begin position="301"/>
        <end position="321"/>
    </location>
</feature>
<evidence type="ECO:0000259" key="2">
    <source>
        <dbReference type="Pfam" id="PF08241"/>
    </source>
</evidence>
<sequence length="812" mass="84548">MRFLVFSASSGACLGYHDFLRRDGGVLDAAPTALRLFQLNGLLLQATETGEEAGRAQPGTAGSGALGAPTVLGAGVRRSGGSAARSNRARLALRQWVLEAEQWHLAEDGDSDVVAALCVPAAWSSDAAVYLTRALRDAFVQAHRPQLMGLALTASTSAAAALSASFGGPGPSSGLGMSLRSSGSASSNTGLKRPNFLTSPGGHPVSLIGLQALKLFVRLALDALDALGSDGLSPSWLYVVHAESFMGAHLMKRRPGAVPKAKPSTSASGGAPEEAHGKKSGGLKGMFGLLGRKSKDAAAAAGSGAGSLSRGGSTSSTRSGTGVSGSGQAPGSDLDPADWLPGPTGHLQHLVLRPERLEAEARRRGERAFKWEASTIAAAVLQVKPPEDQYPWHPPPEGAAGPSADPGEGGGLLYPELEDVELELELQPTGGGPGPARRFSVVGVRQGHVMAVVAQPTNPPPEQGPAEDVTGGVAPGSLSRVRLLLGPFLPAMSGLMHALAHWVPQEELAAHRLLLRLLDEHHGRIRIRYHEDDTTYYARPKLLRRMFPSSKRVLVARHTFAYRDAMIHNIERRDVCLEVGCHEGLTTNIIANRATHVVGIDLSPEAVALAAARHPHLGPAAFVALDGLDTGACAALAPEGAAFSRVCIDISGKAPVELICQMIRAQLAAFPAAQLIVKNEQLYDALAVRQGRTDALELVGIRRQPPEAVERAARLPALLGEGLLGDCELFVHQFRPQRVRPVRAKTGVRAPAPEEGEQKGQGQGQQDAEVPAAGVEQAAAAEQEQRVGAAAPGQAAAEAQQAGAGGCGNDAP</sequence>
<evidence type="ECO:0000313" key="3">
    <source>
        <dbReference type="EMBL" id="KAG2496226.1"/>
    </source>
</evidence>
<feature type="region of interest" description="Disordered" evidence="1">
    <location>
        <begin position="742"/>
        <end position="812"/>
    </location>
</feature>
<feature type="region of interest" description="Disordered" evidence="1">
    <location>
        <begin position="301"/>
        <end position="347"/>
    </location>
</feature>
<comment type="caution">
    <text evidence="3">The sequence shown here is derived from an EMBL/GenBank/DDBJ whole genome shotgun (WGS) entry which is preliminary data.</text>
</comment>
<name>A0A836C0U6_9CHLO</name>
<feature type="region of interest" description="Disordered" evidence="1">
    <location>
        <begin position="391"/>
        <end position="410"/>
    </location>
</feature>
<evidence type="ECO:0000313" key="4">
    <source>
        <dbReference type="Proteomes" id="UP000612055"/>
    </source>
</evidence>
<dbReference type="InterPro" id="IPR013216">
    <property type="entry name" value="Methyltransf_11"/>
</dbReference>
<dbReference type="OrthoDB" id="542683at2759"/>